<protein>
    <submittedName>
        <fullName evidence="1">Uncharacterized protein</fullName>
    </submittedName>
</protein>
<organism evidence="1 2">
    <name type="scientific">Serratia nematodiphila</name>
    <dbReference type="NCBI Taxonomy" id="458197"/>
    <lineage>
        <taxon>Bacteria</taxon>
        <taxon>Pseudomonadati</taxon>
        <taxon>Pseudomonadota</taxon>
        <taxon>Gammaproteobacteria</taxon>
        <taxon>Enterobacterales</taxon>
        <taxon>Yersiniaceae</taxon>
        <taxon>Serratia</taxon>
    </lineage>
</organism>
<name>A0A1G5LH52_9GAMM</name>
<comment type="caution">
    <text evidence="1">The sequence shown here is derived from an EMBL/GenBank/DDBJ whole genome shotgun (WGS) entry which is preliminary data.</text>
</comment>
<evidence type="ECO:0000313" key="1">
    <source>
        <dbReference type="EMBL" id="SCZ12275.1"/>
    </source>
</evidence>
<proteinExistence type="predicted"/>
<dbReference type="RefSeq" id="WP_033631362.1">
    <property type="nucleotide sequence ID" value="NZ_CBCSIN010000024.1"/>
</dbReference>
<dbReference type="Proteomes" id="UP000183031">
    <property type="component" value="Unassembled WGS sequence"/>
</dbReference>
<dbReference type="InterPro" id="IPR045664">
    <property type="entry name" value="DUF6387"/>
</dbReference>
<accession>A0A1G5LH52</accession>
<dbReference type="Pfam" id="PF19924">
    <property type="entry name" value="DUF6387"/>
    <property type="match status" value="1"/>
</dbReference>
<evidence type="ECO:0000313" key="2">
    <source>
        <dbReference type="Proteomes" id="UP000183031"/>
    </source>
</evidence>
<reference evidence="1 2" key="1">
    <citation type="submission" date="2016-10" db="EMBL/GenBank/DDBJ databases">
        <authorList>
            <person name="Varghese N."/>
            <person name="Submissions S."/>
        </authorList>
    </citation>
    <scope>NUCLEOTIDE SEQUENCE [LARGE SCALE GENOMIC DNA]</scope>
    <source>
        <strain evidence="1 2">CGMCC 1.6853</strain>
    </source>
</reference>
<gene>
    <name evidence="1" type="ORF">SAMN02927935_04388</name>
</gene>
<sequence length="285" mass="33990">MKNWTTEHTKEIKKWLDIDTYRKFEDLTLLQLYHELWARTLFFKSYREDFEAKALMGYFEKIFSGNPFLIEEKQLGYMAPDNRLFQPPHFFLTTLERLAELSIISMQRGTFVWHGDDKYSINGELQEETLYESLPDQFQRTVMLEVDLSSGTDDEIAESLKAALPQWRKYMEIQENPLDSVRFGYGTIKKLINYRIIPMLDILVWTKIKQIRVSDDRLSRLLYTDDDDESQIRLHYHVKDTDRPLALKAASVDFIRQFYYFINKNSHLKNMRVSDTMKLSDSEKS</sequence>
<dbReference type="EMBL" id="FMUT01000014">
    <property type="protein sequence ID" value="SCZ12275.1"/>
    <property type="molecule type" value="Genomic_DNA"/>
</dbReference>
<keyword evidence="2" id="KW-1185">Reference proteome</keyword>